<keyword evidence="4" id="KW-0472">Membrane</keyword>
<gene>
    <name evidence="5" type="ORF">S01H1_43552</name>
</gene>
<dbReference type="PANTHER" id="PTHR39344">
    <property type="entry name" value="UPF0182 PROTEIN SLL1060"/>
    <property type="match status" value="1"/>
</dbReference>
<evidence type="ECO:0000256" key="2">
    <source>
        <dbReference type="ARBA" id="ARBA00022692"/>
    </source>
</evidence>
<protein>
    <submittedName>
        <fullName evidence="5">Uncharacterized protein</fullName>
    </submittedName>
</protein>
<dbReference type="InterPro" id="IPR005372">
    <property type="entry name" value="UPF0182"/>
</dbReference>
<keyword evidence="1" id="KW-1003">Cell membrane</keyword>
<comment type="caution">
    <text evidence="5">The sequence shown here is derived from an EMBL/GenBank/DDBJ whole genome shotgun (WGS) entry which is preliminary data.</text>
</comment>
<feature type="non-terminal residue" evidence="5">
    <location>
        <position position="265"/>
    </location>
</feature>
<feature type="non-terminal residue" evidence="5">
    <location>
        <position position="1"/>
    </location>
</feature>
<dbReference type="GO" id="GO:0016020">
    <property type="term" value="C:membrane"/>
    <property type="evidence" value="ECO:0007669"/>
    <property type="project" value="InterPro"/>
</dbReference>
<evidence type="ECO:0000256" key="3">
    <source>
        <dbReference type="ARBA" id="ARBA00022989"/>
    </source>
</evidence>
<evidence type="ECO:0000256" key="4">
    <source>
        <dbReference type="ARBA" id="ARBA00023136"/>
    </source>
</evidence>
<dbReference type="GO" id="GO:0005576">
    <property type="term" value="C:extracellular region"/>
    <property type="evidence" value="ECO:0007669"/>
    <property type="project" value="TreeGrafter"/>
</dbReference>
<organism evidence="5">
    <name type="scientific">marine sediment metagenome</name>
    <dbReference type="NCBI Taxonomy" id="412755"/>
    <lineage>
        <taxon>unclassified sequences</taxon>
        <taxon>metagenomes</taxon>
        <taxon>ecological metagenomes</taxon>
    </lineage>
</organism>
<evidence type="ECO:0000256" key="1">
    <source>
        <dbReference type="ARBA" id="ARBA00022475"/>
    </source>
</evidence>
<dbReference type="EMBL" id="BARS01027750">
    <property type="protein sequence ID" value="GAG00801.1"/>
    <property type="molecule type" value="Genomic_DNA"/>
</dbReference>
<proteinExistence type="predicted"/>
<dbReference type="Pfam" id="PF03699">
    <property type="entry name" value="UPF0182"/>
    <property type="match status" value="1"/>
</dbReference>
<name>X0VJN9_9ZZZZ</name>
<accession>X0VJN9</accession>
<sequence length="265" mass="30398">IFPALFKDMSGMPTGLKAHLRFPKDIFEFQSEVYSRYHMTDIQVFYNQEDLWATPNEILENTETVLEPYYTIMKLPGETKEEYILMLPLTPARRDNMIAWMAARSDYPNTGEILVYRFSKENLIYGPMQIEARINQDAAISQQFTLWGQRGTKIIRGSIMAIPIEDSLIYVEPIYLQAELGKIPELRRVIVSYGEKIAMEKTLDEALSKVISGRHGTLSRPAAGQKKIIQTPKKALELYRKAQEKIKNGDWAGYGRAVKELGEIL</sequence>
<reference evidence="5" key="1">
    <citation type="journal article" date="2014" name="Front. Microbiol.">
        <title>High frequency of phylogenetically diverse reductive dehalogenase-homologous genes in deep subseafloor sedimentary metagenomes.</title>
        <authorList>
            <person name="Kawai M."/>
            <person name="Futagami T."/>
            <person name="Toyoda A."/>
            <person name="Takaki Y."/>
            <person name="Nishi S."/>
            <person name="Hori S."/>
            <person name="Arai W."/>
            <person name="Tsubouchi T."/>
            <person name="Morono Y."/>
            <person name="Uchiyama I."/>
            <person name="Ito T."/>
            <person name="Fujiyama A."/>
            <person name="Inagaki F."/>
            <person name="Takami H."/>
        </authorList>
    </citation>
    <scope>NUCLEOTIDE SEQUENCE</scope>
    <source>
        <strain evidence="5">Expedition CK06-06</strain>
    </source>
</reference>
<keyword evidence="2" id="KW-0812">Transmembrane</keyword>
<evidence type="ECO:0000313" key="5">
    <source>
        <dbReference type="EMBL" id="GAG00801.1"/>
    </source>
</evidence>
<dbReference type="PANTHER" id="PTHR39344:SF1">
    <property type="entry name" value="UPF0182 PROTEIN SLL1060"/>
    <property type="match status" value="1"/>
</dbReference>
<keyword evidence="3" id="KW-1133">Transmembrane helix</keyword>
<dbReference type="AlphaFoldDB" id="X0VJN9"/>